<reference evidence="2 3" key="1">
    <citation type="submission" date="2016-05" db="EMBL/GenBank/DDBJ databases">
        <title>Comparative analysis of secretome profiles of manganese(II)-oxidizing ascomycete fungi.</title>
        <authorList>
            <consortium name="DOE Joint Genome Institute"/>
            <person name="Zeiner C.A."/>
            <person name="Purvine S.O."/>
            <person name="Zink E.M."/>
            <person name="Wu S."/>
            <person name="Pasa-Tolic L."/>
            <person name="Chaput D.L."/>
            <person name="Haridas S."/>
            <person name="Grigoriev I.V."/>
            <person name="Santelli C.M."/>
            <person name="Hansel C.M."/>
        </authorList>
    </citation>
    <scope>NUCLEOTIDE SEQUENCE [LARGE SCALE GENOMIC DNA]</scope>
    <source>
        <strain evidence="2 3">AP3s5-JAC2a</strain>
    </source>
</reference>
<feature type="compositionally biased region" description="Low complexity" evidence="1">
    <location>
        <begin position="250"/>
        <end position="272"/>
    </location>
</feature>
<dbReference type="STRING" id="1460663.A0A177CS25"/>
<feature type="region of interest" description="Disordered" evidence="1">
    <location>
        <begin position="47"/>
        <end position="98"/>
    </location>
</feature>
<feature type="region of interest" description="Disordered" evidence="1">
    <location>
        <begin position="235"/>
        <end position="340"/>
    </location>
</feature>
<feature type="compositionally biased region" description="Basic and acidic residues" evidence="1">
    <location>
        <begin position="80"/>
        <end position="94"/>
    </location>
</feature>
<feature type="compositionally biased region" description="Polar residues" evidence="1">
    <location>
        <begin position="48"/>
        <end position="79"/>
    </location>
</feature>
<accession>A0A177CS25</accession>
<feature type="region of interest" description="Disordered" evidence="1">
    <location>
        <begin position="387"/>
        <end position="422"/>
    </location>
</feature>
<dbReference type="Proteomes" id="UP000077069">
    <property type="component" value="Unassembled WGS sequence"/>
</dbReference>
<protein>
    <submittedName>
        <fullName evidence="2">Uncharacterized protein</fullName>
    </submittedName>
</protein>
<evidence type="ECO:0000313" key="2">
    <source>
        <dbReference type="EMBL" id="OAG09742.1"/>
    </source>
</evidence>
<dbReference type="EMBL" id="KV441549">
    <property type="protein sequence ID" value="OAG09742.1"/>
    <property type="molecule type" value="Genomic_DNA"/>
</dbReference>
<dbReference type="AlphaFoldDB" id="A0A177CS25"/>
<feature type="compositionally biased region" description="Polar residues" evidence="1">
    <location>
        <begin position="391"/>
        <end position="402"/>
    </location>
</feature>
<feature type="compositionally biased region" description="Low complexity" evidence="1">
    <location>
        <begin position="290"/>
        <end position="302"/>
    </location>
</feature>
<proteinExistence type="predicted"/>
<evidence type="ECO:0000256" key="1">
    <source>
        <dbReference type="SAM" id="MobiDB-lite"/>
    </source>
</evidence>
<dbReference type="OrthoDB" id="3785839at2759"/>
<keyword evidence="3" id="KW-1185">Reference proteome</keyword>
<dbReference type="GeneID" id="28765992"/>
<name>A0A177CS25_9PLEO</name>
<evidence type="ECO:0000313" key="3">
    <source>
        <dbReference type="Proteomes" id="UP000077069"/>
    </source>
</evidence>
<gene>
    <name evidence="2" type="ORF">CC84DRAFT_1213138</name>
</gene>
<dbReference type="RefSeq" id="XP_018040107.1">
    <property type="nucleotide sequence ID" value="XM_018182506.1"/>
</dbReference>
<dbReference type="InParanoid" id="A0A177CS25"/>
<feature type="region of interest" description="Disordered" evidence="1">
    <location>
        <begin position="434"/>
        <end position="463"/>
    </location>
</feature>
<organism evidence="2 3">
    <name type="scientific">Paraphaeosphaeria sporulosa</name>
    <dbReference type="NCBI Taxonomy" id="1460663"/>
    <lineage>
        <taxon>Eukaryota</taxon>
        <taxon>Fungi</taxon>
        <taxon>Dikarya</taxon>
        <taxon>Ascomycota</taxon>
        <taxon>Pezizomycotina</taxon>
        <taxon>Dothideomycetes</taxon>
        <taxon>Pleosporomycetidae</taxon>
        <taxon>Pleosporales</taxon>
        <taxon>Massarineae</taxon>
        <taxon>Didymosphaeriaceae</taxon>
        <taxon>Paraphaeosphaeria</taxon>
    </lineage>
</organism>
<feature type="compositionally biased region" description="Polar residues" evidence="1">
    <location>
        <begin position="322"/>
        <end position="340"/>
    </location>
</feature>
<sequence length="717" mass="78082">MDDNPDEYFSDLVDWLTVEPVGTGNSSSSGQAQLSLSTLAPQEYVSPYSFQQPHSGTSAPKLTVRSASYTLQPDSTQGRSQDEVRGEVRSDHARHGSFVPREAQDLARPPSRVQMPPPPVPHGIRRGAPQFEPTSNILQPSIAPHGGIPGAAGHYARAAPHSSFKHTGNPAQHMMTPGTSQYATHGLPNFPEDTAAFLQDWAGAQEARARAGRMPPPLVPASTMRRNEAADALILPQQSSQQPARRGRHSSTSLSSTGRPSSSGSASDQDSGYEAEYLSAGQQYAPPMTPSSASSSSPKRSSINTHVRGRHPSLRSAEKARSGSTGYTLQPSSTFSPYATPNPGVSSFNYNPYMAGRLPSIQEESAIVPPSRDNTRRRVTFAPFVPDIPSPYSTHQGSSSVNPYGCSQDHQNASHPLPEPPVSNLLFQIYDERSHPGSTSQSQCGGYVQQRGEPGSSTPRPEQRIVTDYMEYHASVTLFEIMPETTGCQHAQAWLRNVMSDPQLSPALIPGDVTKPNITARFHHATEGFIPAGTPRSLLVLHNATNPFIATGPTTSRSTTTIGTYGYHWSADDWIHFATFAPDLSTWLADIEGKGYIRKIREWAPDMPAREKRFHKAYWVGANRRALGGLLRRAPPDTTANPDAVEGEEAWPMMTVEDLDGECGHVGEEDRKDAWTVVMGDAEGIGAMNQDHIVCGDPEEPLYEQLLRFERLRKLSE</sequence>